<gene>
    <name evidence="1" type="ORF">PYH69_14220</name>
</gene>
<dbReference type="PROSITE" id="PS51257">
    <property type="entry name" value="PROKAR_LIPOPROTEIN"/>
    <property type="match status" value="1"/>
</dbReference>
<organism evidence="1 2">
    <name type="scientific">Mammaliicoccus lentus</name>
    <name type="common">Staphylococcus lentus</name>
    <dbReference type="NCBI Taxonomy" id="42858"/>
    <lineage>
        <taxon>Bacteria</taxon>
        <taxon>Bacillati</taxon>
        <taxon>Bacillota</taxon>
        <taxon>Bacilli</taxon>
        <taxon>Bacillales</taxon>
        <taxon>Staphylococcaceae</taxon>
        <taxon>Mammaliicoccus</taxon>
    </lineage>
</organism>
<protein>
    <recommendedName>
        <fullName evidence="3">Lipoprotein</fullName>
    </recommendedName>
</protein>
<accession>A0AAX3W4B6</accession>
<reference evidence="1" key="1">
    <citation type="journal article" date="2023" name="Antibiotics">
        <title>Prevalence and Molecular Characterization of Methicillin-Resistant Staphylococci (MRS) and Mammaliicocci (MRM) in Dromedary Camels from Algeria: First Detection of SCCmec-mecC Hybrid in Methicillin-Resistant Mammaliicoccus lentus.</title>
        <authorList>
            <person name="Belhout C."/>
            <person name="Boyen F."/>
            <person name="Vereecke N."/>
            <person name="Theuns S."/>
            <person name="Taibi N."/>
            <person name="Stegger M."/>
            <person name="de la Fe-Rodriguez P.Y."/>
            <person name="Bouayad L."/>
            <person name="Elgroud R."/>
            <person name="Butaye P."/>
        </authorList>
    </citation>
    <scope>NUCLEOTIDE SEQUENCE</scope>
    <source>
        <strain evidence="1">7048</strain>
    </source>
</reference>
<dbReference type="AlphaFoldDB" id="A0AAX3W4B6"/>
<name>A0AAX3W4B6_MAMLE</name>
<proteinExistence type="predicted"/>
<dbReference type="RefSeq" id="WP_282862109.1">
    <property type="nucleotide sequence ID" value="NZ_CP118848.1"/>
</dbReference>
<sequence length="216" mass="24027">MKAIFKYIFLTISIVVFTVGCSSQSQSQQHVKSAHTTQAKKTDVNSSDKKKIKKSIMKSLDKYAQEQSLAISNRYLSFGDYATGDAYTLTDDGEIQVSDKGKPGKKAFDIHNVVGAVSYHSSNGTTGFDKAAENLSNIEGYQNVANMNKPITKYLFADNGKVYAHTFNSEDDITLSTGFAAKDHNDKDPNLKPNFIFQEVKNETLTEDWKKILNNK</sequence>
<evidence type="ECO:0000313" key="1">
    <source>
        <dbReference type="EMBL" id="WHI59842.1"/>
    </source>
</evidence>
<evidence type="ECO:0008006" key="3">
    <source>
        <dbReference type="Google" id="ProtNLM"/>
    </source>
</evidence>
<dbReference type="Proteomes" id="UP001223261">
    <property type="component" value="Chromosome"/>
</dbReference>
<dbReference type="EMBL" id="CP118848">
    <property type="protein sequence ID" value="WHI59842.1"/>
    <property type="molecule type" value="Genomic_DNA"/>
</dbReference>
<evidence type="ECO:0000313" key="2">
    <source>
        <dbReference type="Proteomes" id="UP001223261"/>
    </source>
</evidence>